<keyword evidence="1" id="KW-1133">Transmembrane helix</keyword>
<name>A0A2C9M019_BIOGL</name>
<organism evidence="2 3">
    <name type="scientific">Biomphalaria glabrata</name>
    <name type="common">Bloodfluke planorb</name>
    <name type="synonym">Freshwater snail</name>
    <dbReference type="NCBI Taxonomy" id="6526"/>
    <lineage>
        <taxon>Eukaryota</taxon>
        <taxon>Metazoa</taxon>
        <taxon>Spiralia</taxon>
        <taxon>Lophotrochozoa</taxon>
        <taxon>Mollusca</taxon>
        <taxon>Gastropoda</taxon>
        <taxon>Heterobranchia</taxon>
        <taxon>Euthyneura</taxon>
        <taxon>Panpulmonata</taxon>
        <taxon>Hygrophila</taxon>
        <taxon>Lymnaeoidea</taxon>
        <taxon>Planorbidae</taxon>
        <taxon>Biomphalaria</taxon>
    </lineage>
</organism>
<dbReference type="GO" id="GO:0008289">
    <property type="term" value="F:lipid binding"/>
    <property type="evidence" value="ECO:0007669"/>
    <property type="project" value="InterPro"/>
</dbReference>
<dbReference type="InterPro" id="IPR017943">
    <property type="entry name" value="Bactericidal_perm-incr_a/b_dom"/>
</dbReference>
<accession>A0A2C9M019</accession>
<dbReference type="Proteomes" id="UP000076420">
    <property type="component" value="Unassembled WGS sequence"/>
</dbReference>
<dbReference type="AlphaFoldDB" id="A0A2C9M019"/>
<keyword evidence="1" id="KW-0472">Membrane</keyword>
<dbReference type="EnsemblMetazoa" id="BGLB036990-RC">
    <property type="protein sequence ID" value="BGLB036990-PC"/>
    <property type="gene ID" value="BGLB036990"/>
</dbReference>
<protein>
    <submittedName>
        <fullName evidence="2">Uncharacterized protein</fullName>
    </submittedName>
</protein>
<evidence type="ECO:0000313" key="2">
    <source>
        <dbReference type="EnsemblMetazoa" id="BGLB036990-PC"/>
    </source>
</evidence>
<feature type="transmembrane region" description="Helical" evidence="1">
    <location>
        <begin position="12"/>
        <end position="37"/>
    </location>
</feature>
<keyword evidence="1" id="KW-0812">Transmembrane</keyword>
<dbReference type="SUPFAM" id="SSF55394">
    <property type="entry name" value="Bactericidal permeability-increasing protein, BPI"/>
    <property type="match status" value="1"/>
</dbReference>
<sequence>MRSSCVSQLYEIFLCITIGETTMATSLFYLVIAVAIIPTLSQNPGVKMRVTQNGIDYAEKVAKSALTEKLNNIRLEDVSGKDGKFEYWLKK</sequence>
<dbReference type="VEuPathDB" id="VectorBase:BGLAX_027970"/>
<reference evidence="2" key="1">
    <citation type="submission" date="2020-05" db="UniProtKB">
        <authorList>
            <consortium name="EnsemblMetazoa"/>
        </authorList>
    </citation>
    <scope>IDENTIFICATION</scope>
    <source>
        <strain evidence="2">BB02</strain>
    </source>
</reference>
<dbReference type="KEGG" id="bgt:106079334"/>
<proteinExistence type="predicted"/>
<dbReference type="VEuPathDB" id="VectorBase:BGLB036990"/>
<evidence type="ECO:0000256" key="1">
    <source>
        <dbReference type="SAM" id="Phobius"/>
    </source>
</evidence>
<evidence type="ECO:0000313" key="3">
    <source>
        <dbReference type="Proteomes" id="UP000076420"/>
    </source>
</evidence>
<gene>
    <name evidence="2" type="primary">106079334</name>
</gene>